<dbReference type="AlphaFoldDB" id="A0A1U8HW52"/>
<protein>
    <recommendedName>
        <fullName evidence="1">Retrotransposon gag domain-containing protein</fullName>
    </recommendedName>
</protein>
<name>A0A1U8HW52_GOSHI</name>
<dbReference type="KEGG" id="ghi:107887858"/>
<dbReference type="Proteomes" id="UP000818029">
    <property type="component" value="Chromosome A03"/>
</dbReference>
<dbReference type="PANTHER" id="PTHR34482:SF36">
    <property type="entry name" value="RETROTRANSPOSON GAG DOMAIN-CONTAINING PROTEIN"/>
    <property type="match status" value="1"/>
</dbReference>
<reference evidence="2" key="1">
    <citation type="journal article" date="2020" name="Nat. Genet.">
        <title>Genomic diversifications of five Gossypium allopolyploid species and their impact on cotton improvement.</title>
        <authorList>
            <person name="Chen Z.J."/>
            <person name="Sreedasyam A."/>
            <person name="Ando A."/>
            <person name="Song Q."/>
            <person name="De Santiago L.M."/>
            <person name="Hulse-Kemp A.M."/>
            <person name="Ding M."/>
            <person name="Ye W."/>
            <person name="Kirkbride R.C."/>
            <person name="Jenkins J."/>
            <person name="Plott C."/>
            <person name="Lovell J."/>
            <person name="Lin Y.M."/>
            <person name="Vaughn R."/>
            <person name="Liu B."/>
            <person name="Simpson S."/>
            <person name="Scheffler B.E."/>
            <person name="Wen L."/>
            <person name="Saski C.A."/>
            <person name="Grover C.E."/>
            <person name="Hu G."/>
            <person name="Conover J.L."/>
            <person name="Carlson J.W."/>
            <person name="Shu S."/>
            <person name="Boston L.B."/>
            <person name="Williams M."/>
            <person name="Peterson D.G."/>
            <person name="McGee K."/>
            <person name="Jones D.C."/>
            <person name="Wendel J.F."/>
            <person name="Stelly D.M."/>
            <person name="Grimwood J."/>
            <person name="Schmutz J."/>
        </authorList>
    </citation>
    <scope>NUCLEOTIDE SEQUENCE [LARGE SCALE GENOMIC DNA]</scope>
    <source>
        <strain evidence="2">cv. TM-1</strain>
    </source>
</reference>
<organism evidence="2 3">
    <name type="scientific">Gossypium hirsutum</name>
    <name type="common">Upland cotton</name>
    <name type="synonym">Gossypium mexicanum</name>
    <dbReference type="NCBI Taxonomy" id="3635"/>
    <lineage>
        <taxon>Eukaryota</taxon>
        <taxon>Viridiplantae</taxon>
        <taxon>Streptophyta</taxon>
        <taxon>Embryophyta</taxon>
        <taxon>Tracheophyta</taxon>
        <taxon>Spermatophyta</taxon>
        <taxon>Magnoliopsida</taxon>
        <taxon>eudicotyledons</taxon>
        <taxon>Gunneridae</taxon>
        <taxon>Pentapetalae</taxon>
        <taxon>rosids</taxon>
        <taxon>malvids</taxon>
        <taxon>Malvales</taxon>
        <taxon>Malvaceae</taxon>
        <taxon>Malvoideae</taxon>
        <taxon>Gossypium</taxon>
    </lineage>
</organism>
<feature type="domain" description="Retrotransposon gag" evidence="1">
    <location>
        <begin position="15"/>
        <end position="106"/>
    </location>
</feature>
<accession>A0A1U8HW52</accession>
<reference evidence="3" key="2">
    <citation type="submission" date="2025-08" db="UniProtKB">
        <authorList>
            <consortium name="RefSeq"/>
        </authorList>
    </citation>
    <scope>IDENTIFICATION</scope>
</reference>
<dbReference type="RefSeq" id="XP_016667569.1">
    <property type="nucleotide sequence ID" value="XM_016812080.1"/>
</dbReference>
<evidence type="ECO:0000313" key="2">
    <source>
        <dbReference type="Proteomes" id="UP000818029"/>
    </source>
</evidence>
<keyword evidence="2" id="KW-1185">Reference proteome</keyword>
<dbReference type="PaxDb" id="3635-A0A1U8HW52"/>
<dbReference type="Pfam" id="PF03732">
    <property type="entry name" value="Retrotrans_gag"/>
    <property type="match status" value="1"/>
</dbReference>
<evidence type="ECO:0000259" key="1">
    <source>
        <dbReference type="Pfam" id="PF03732"/>
    </source>
</evidence>
<dbReference type="InterPro" id="IPR005162">
    <property type="entry name" value="Retrotrans_gag_dom"/>
</dbReference>
<dbReference type="GeneID" id="107887858"/>
<gene>
    <name evidence="3" type="primary">LOC107887858</name>
</gene>
<proteinExistence type="predicted"/>
<dbReference type="OrthoDB" id="2272416at2759"/>
<evidence type="ECO:0000313" key="3">
    <source>
        <dbReference type="RefSeq" id="XP_016667569.1"/>
    </source>
</evidence>
<dbReference type="SMR" id="A0A1U8HW52"/>
<dbReference type="PANTHER" id="PTHR34482">
    <property type="entry name" value="DNA DAMAGE-INDUCIBLE PROTEIN 1-LIKE"/>
    <property type="match status" value="1"/>
</dbReference>
<sequence length="141" mass="16461">MDDLNCTPEQKLKGVVSLLRDEAYQWWLTIIEGIQPDWLTWEFFKIAFQGKYVGASYVDAWRREFRNLTQGDKSVAKYEAKFLRLSHYARGMVATEYEHCVRFEDGFKYGLRVLIAPKGERDFAALVDKAKITEDVKHTEG</sequence>